<keyword evidence="3" id="KW-1185">Reference proteome</keyword>
<dbReference type="Proteomes" id="UP001202961">
    <property type="component" value="Unassembled WGS sequence"/>
</dbReference>
<comment type="caution">
    <text evidence="2">The sequence shown here is derived from an EMBL/GenBank/DDBJ whole genome shotgun (WGS) entry which is preliminary data.</text>
</comment>
<feature type="region of interest" description="Disordered" evidence="1">
    <location>
        <begin position="231"/>
        <end position="300"/>
    </location>
</feature>
<dbReference type="EMBL" id="JAMQBK010000028">
    <property type="protein sequence ID" value="MCM2371047.1"/>
    <property type="molecule type" value="Genomic_DNA"/>
</dbReference>
<reference evidence="2 3" key="1">
    <citation type="journal article" date="2022" name="Syst. Appl. Microbiol.">
        <title>Rhodopirellula aestuarii sp. nov., a novel member of the genus Rhodopirellula isolated from brackish sediments collected in the Tagus River estuary, Portugal.</title>
        <authorList>
            <person name="Vitorino I.R."/>
            <person name="Klimek D."/>
            <person name="Calusinska M."/>
            <person name="Lobo-da-Cunha A."/>
            <person name="Vasconcelos V."/>
            <person name="Lage O.M."/>
        </authorList>
    </citation>
    <scope>NUCLEOTIDE SEQUENCE [LARGE SCALE GENOMIC DNA]</scope>
    <source>
        <strain evidence="2 3">ICT_H3.1</strain>
    </source>
</reference>
<organism evidence="2 3">
    <name type="scientific">Aporhodopirellula aestuarii</name>
    <dbReference type="NCBI Taxonomy" id="2950107"/>
    <lineage>
        <taxon>Bacteria</taxon>
        <taxon>Pseudomonadati</taxon>
        <taxon>Planctomycetota</taxon>
        <taxon>Planctomycetia</taxon>
        <taxon>Pirellulales</taxon>
        <taxon>Pirellulaceae</taxon>
        <taxon>Aporhodopirellula</taxon>
    </lineage>
</organism>
<protein>
    <submittedName>
        <fullName evidence="2">Uncharacterized protein</fullName>
    </submittedName>
</protein>
<evidence type="ECO:0000313" key="3">
    <source>
        <dbReference type="Proteomes" id="UP001202961"/>
    </source>
</evidence>
<proteinExistence type="predicted"/>
<evidence type="ECO:0000256" key="1">
    <source>
        <dbReference type="SAM" id="MobiDB-lite"/>
    </source>
</evidence>
<evidence type="ECO:0000313" key="2">
    <source>
        <dbReference type="EMBL" id="MCM2371047.1"/>
    </source>
</evidence>
<feature type="compositionally biased region" description="Pro residues" evidence="1">
    <location>
        <begin position="235"/>
        <end position="245"/>
    </location>
</feature>
<feature type="region of interest" description="Disordered" evidence="1">
    <location>
        <begin position="86"/>
        <end position="107"/>
    </location>
</feature>
<name>A0ABT0U2B4_9BACT</name>
<sequence length="300" mass="33286">MSNPSCPRISRRLRIALSLLVLAHLTAVVAPPLAFQSRGPRGLSPSVSLMLSPLAAYGQFLYLDRGYAFFAPDPGPSHLMRVEMSRPATGDEGEQSPGLAEPNTETRLYPDLNDQWPRLRYHRHFMLAEFLHDSYQPKLPAEAASLVGSDLAIEELQAWRLGRKRYEMIRDSMSNHLQSKFGDREIKIDRLEHLIPDFVAYAQSPTPLNDPPTYILLEDIPISLDTLLGALPQSLPEPEPNPEPVPKPRETVPAPSGIPIPEDRPRRTVPDGANSPTTNPTREPDVSAFDRPVSAGDVSQ</sequence>
<gene>
    <name evidence="2" type="ORF">NB063_10545</name>
</gene>
<accession>A0ABT0U2B4</accession>